<sequence>MLRRIDVGPHCFRFVKEVRIAGLDCLEEVAIGKNCFSSDLTSEGDPDRRFCLTDCARVKKVKIGRWCCCDYGVCRLANLPALETLQMGELGLESSVFMNAPALELKDFPNLKAAVFGDGAFEYCSHVVFENLPELVSIQCGKSAFSYGFDAWPSDLVMRNLPKLVSLTTTKCSRDRGFSFCTFQNPHHVILDNIPSLTLVDLQDCFDYKEDIRANSPSLPPSSPLDISKDLTLFL</sequence>
<organism evidence="1 2">
    <name type="scientific">Blastocystis sp. subtype 1 (strain ATCC 50177 / NandII)</name>
    <dbReference type="NCBI Taxonomy" id="478820"/>
    <lineage>
        <taxon>Eukaryota</taxon>
        <taxon>Sar</taxon>
        <taxon>Stramenopiles</taxon>
        <taxon>Bigyra</taxon>
        <taxon>Opalozoa</taxon>
        <taxon>Opalinata</taxon>
        <taxon>Blastocystidae</taxon>
        <taxon>Blastocystis</taxon>
    </lineage>
</organism>
<keyword evidence="2" id="KW-1185">Reference proteome</keyword>
<gene>
    <name evidence="1" type="ORF">AV274_2146</name>
</gene>
<dbReference type="Proteomes" id="UP000078348">
    <property type="component" value="Unassembled WGS sequence"/>
</dbReference>
<protein>
    <submittedName>
        <fullName evidence="1">Uncharacterized protein</fullName>
    </submittedName>
</protein>
<proteinExistence type="predicted"/>
<comment type="caution">
    <text evidence="1">The sequence shown here is derived from an EMBL/GenBank/DDBJ whole genome shotgun (WGS) entry which is preliminary data.</text>
</comment>
<dbReference type="InterPro" id="IPR032675">
    <property type="entry name" value="LRR_dom_sf"/>
</dbReference>
<reference evidence="1 2" key="1">
    <citation type="submission" date="2016-05" db="EMBL/GenBank/DDBJ databases">
        <title>Nuclear genome of Blastocystis sp. subtype 1 NandII.</title>
        <authorList>
            <person name="Gentekaki E."/>
            <person name="Curtis B."/>
            <person name="Stairs C."/>
            <person name="Eme L."/>
            <person name="Herman E."/>
            <person name="Klimes V."/>
            <person name="Arias M.C."/>
            <person name="Elias M."/>
            <person name="Hilliou F."/>
            <person name="Klute M."/>
            <person name="Malik S.-B."/>
            <person name="Pightling A."/>
            <person name="Rachubinski R."/>
            <person name="Salas D."/>
            <person name="Schlacht A."/>
            <person name="Suga H."/>
            <person name="Archibald J."/>
            <person name="Ball S.G."/>
            <person name="Clark G."/>
            <person name="Dacks J."/>
            <person name="Van Der Giezen M."/>
            <person name="Tsaousis A."/>
            <person name="Roger A."/>
        </authorList>
    </citation>
    <scope>NUCLEOTIDE SEQUENCE [LARGE SCALE GENOMIC DNA]</scope>
    <source>
        <strain evidence="2">ATCC 50177 / NandII</strain>
    </source>
</reference>
<dbReference type="OrthoDB" id="442066at2759"/>
<dbReference type="AlphaFoldDB" id="A0A196SGD8"/>
<dbReference type="Gene3D" id="3.80.10.10">
    <property type="entry name" value="Ribonuclease Inhibitor"/>
    <property type="match status" value="1"/>
</dbReference>
<accession>A0A196SGD8</accession>
<dbReference type="SUPFAM" id="SSF52058">
    <property type="entry name" value="L domain-like"/>
    <property type="match status" value="1"/>
</dbReference>
<evidence type="ECO:0000313" key="2">
    <source>
        <dbReference type="Proteomes" id="UP000078348"/>
    </source>
</evidence>
<evidence type="ECO:0000313" key="1">
    <source>
        <dbReference type="EMBL" id="OAO16120.1"/>
    </source>
</evidence>
<dbReference type="EMBL" id="LXWW01000097">
    <property type="protein sequence ID" value="OAO16120.1"/>
    <property type="molecule type" value="Genomic_DNA"/>
</dbReference>
<name>A0A196SGD8_BLAHN</name>